<evidence type="ECO:0000313" key="3">
    <source>
        <dbReference type="Proteomes" id="UP001596044"/>
    </source>
</evidence>
<feature type="domain" description="DUF4097" evidence="1">
    <location>
        <begin position="42"/>
        <end position="224"/>
    </location>
</feature>
<reference evidence="3" key="1">
    <citation type="journal article" date="2019" name="Int. J. Syst. Evol. Microbiol.">
        <title>The Global Catalogue of Microorganisms (GCM) 10K type strain sequencing project: providing services to taxonomists for standard genome sequencing and annotation.</title>
        <authorList>
            <consortium name="The Broad Institute Genomics Platform"/>
            <consortium name="The Broad Institute Genome Sequencing Center for Infectious Disease"/>
            <person name="Wu L."/>
            <person name="Ma J."/>
        </authorList>
    </citation>
    <scope>NUCLEOTIDE SEQUENCE [LARGE SCALE GENOMIC DNA]</scope>
    <source>
        <strain evidence="3">KACC 11904</strain>
    </source>
</reference>
<protein>
    <submittedName>
        <fullName evidence="2">DUF4097 family beta strand repeat-containing protein</fullName>
    </submittedName>
</protein>
<evidence type="ECO:0000313" key="2">
    <source>
        <dbReference type="EMBL" id="MFC5452463.1"/>
    </source>
</evidence>
<proteinExistence type="predicted"/>
<dbReference type="RefSeq" id="WP_270880833.1">
    <property type="nucleotide sequence ID" value="NZ_JAQFVF010000038.1"/>
</dbReference>
<accession>A0ABW0KG67</accession>
<gene>
    <name evidence="2" type="ORF">ACFPOG_30105</name>
</gene>
<dbReference type="Pfam" id="PF13349">
    <property type="entry name" value="DUF4097"/>
    <property type="match status" value="1"/>
</dbReference>
<dbReference type="Proteomes" id="UP001596044">
    <property type="component" value="Unassembled WGS sequence"/>
</dbReference>
<sequence length="384" mass="41486">MRRIIGIIVMLAGFLIIALSMSQHKPLWGSQEETAQIQSDMQEVHIDSRDVDVHIVKEDRDDLAVTSEANGEVVLKRQGNRLNISLTRRPLSLFPIETTVVVHLPESFGRTVSVAANHSQVTFAGISEQHKLDLERLEVSVDHGEMMLMNVTLSELQLTIEKGRLYARQSKIDTNSMNIESGKVDLYKVDGNLHTELKTGVFEAELVTANQADIIMGKGDVSLSQFSGSWATSIAAGHMSVNESTGAKGTLKIGKGDFKLTDYKGDLEATIDKGDMNLSDYVGGLQAELGKGQMNLGLKQIVKPINVKAASGDITLELPPAGDFTLDASASHGIVENSSYLSNPLDSKQTNVFHGRSGQGVVPIVLNSGDGNIKIHSKGGSDKQ</sequence>
<dbReference type="InterPro" id="IPR025164">
    <property type="entry name" value="Toastrack_DUF4097"/>
</dbReference>
<name>A0ABW0KG67_9BACL</name>
<comment type="caution">
    <text evidence="2">The sequence shown here is derived from an EMBL/GenBank/DDBJ whole genome shotgun (WGS) entry which is preliminary data.</text>
</comment>
<evidence type="ECO:0000259" key="1">
    <source>
        <dbReference type="Pfam" id="PF13349"/>
    </source>
</evidence>
<keyword evidence="3" id="KW-1185">Reference proteome</keyword>
<dbReference type="EMBL" id="JBHSMJ010000054">
    <property type="protein sequence ID" value="MFC5452463.1"/>
    <property type="molecule type" value="Genomic_DNA"/>
</dbReference>
<organism evidence="2 3">
    <name type="scientific">Paenibacillus aestuarii</name>
    <dbReference type="NCBI Taxonomy" id="516965"/>
    <lineage>
        <taxon>Bacteria</taxon>
        <taxon>Bacillati</taxon>
        <taxon>Bacillota</taxon>
        <taxon>Bacilli</taxon>
        <taxon>Bacillales</taxon>
        <taxon>Paenibacillaceae</taxon>
        <taxon>Paenibacillus</taxon>
    </lineage>
</organism>